<sequence>MNRQDSTEFQVFKTVLTYSLVIIIMPIMSFFVSRMIVFDALFGMSGTSSNVSAAIVAVLVLHGALGAFIYRAYFDGQTKLAPKID</sequence>
<evidence type="ECO:0000313" key="8">
    <source>
        <dbReference type="Proteomes" id="UP001168972"/>
    </source>
</evidence>
<keyword evidence="8" id="KW-1185">Reference proteome</keyword>
<dbReference type="Pfam" id="PF09446">
    <property type="entry name" value="VMA21"/>
    <property type="match status" value="1"/>
</dbReference>
<dbReference type="GO" id="GO:0070072">
    <property type="term" value="P:vacuolar proton-transporting V-type ATPase complex assembly"/>
    <property type="evidence" value="ECO:0007669"/>
    <property type="project" value="InterPro"/>
</dbReference>
<comment type="caution">
    <text evidence="7">The sequence shown here is derived from an EMBL/GenBank/DDBJ whole genome shotgun (WGS) entry which is preliminary data.</text>
</comment>
<evidence type="ECO:0000256" key="3">
    <source>
        <dbReference type="ARBA" id="ARBA00022989"/>
    </source>
</evidence>
<proteinExistence type="predicted"/>
<keyword evidence="4 6" id="KW-0472">Membrane</keyword>
<protein>
    <recommendedName>
        <fullName evidence="9">Vacuolar ATPase assembly integral membrane protein VMA21 homolog</fullName>
    </recommendedName>
</protein>
<keyword evidence="3 6" id="KW-1133">Transmembrane helix</keyword>
<evidence type="ECO:0000256" key="1">
    <source>
        <dbReference type="ARBA" id="ARBA00022692"/>
    </source>
</evidence>
<feature type="transmembrane region" description="Helical" evidence="6">
    <location>
        <begin position="12"/>
        <end position="31"/>
    </location>
</feature>
<gene>
    <name evidence="7" type="ORF">PV327_004111</name>
</gene>
<accession>A0AA39FBQ3</accession>
<keyword evidence="5" id="KW-0968">Cytoplasmic vesicle</keyword>
<evidence type="ECO:0000313" key="7">
    <source>
        <dbReference type="EMBL" id="KAK0166619.1"/>
    </source>
</evidence>
<evidence type="ECO:0000256" key="4">
    <source>
        <dbReference type="ARBA" id="ARBA00023136"/>
    </source>
</evidence>
<evidence type="ECO:0000256" key="2">
    <source>
        <dbReference type="ARBA" id="ARBA00022824"/>
    </source>
</evidence>
<dbReference type="Proteomes" id="UP001168972">
    <property type="component" value="Unassembled WGS sequence"/>
</dbReference>
<organism evidence="7 8">
    <name type="scientific">Microctonus hyperodae</name>
    <name type="common">Parasitoid wasp</name>
    <dbReference type="NCBI Taxonomy" id="165561"/>
    <lineage>
        <taxon>Eukaryota</taxon>
        <taxon>Metazoa</taxon>
        <taxon>Ecdysozoa</taxon>
        <taxon>Arthropoda</taxon>
        <taxon>Hexapoda</taxon>
        <taxon>Insecta</taxon>
        <taxon>Pterygota</taxon>
        <taxon>Neoptera</taxon>
        <taxon>Endopterygota</taxon>
        <taxon>Hymenoptera</taxon>
        <taxon>Apocrita</taxon>
        <taxon>Ichneumonoidea</taxon>
        <taxon>Braconidae</taxon>
        <taxon>Euphorinae</taxon>
        <taxon>Microctonus</taxon>
    </lineage>
</organism>
<dbReference type="InterPro" id="IPR019013">
    <property type="entry name" value="Vma21"/>
</dbReference>
<evidence type="ECO:0000256" key="5">
    <source>
        <dbReference type="ARBA" id="ARBA00023329"/>
    </source>
</evidence>
<dbReference type="AlphaFoldDB" id="A0AA39FBQ3"/>
<feature type="transmembrane region" description="Helical" evidence="6">
    <location>
        <begin position="51"/>
        <end position="73"/>
    </location>
</feature>
<keyword evidence="2" id="KW-0256">Endoplasmic reticulum</keyword>
<reference evidence="7" key="2">
    <citation type="submission" date="2023-03" db="EMBL/GenBank/DDBJ databases">
        <authorList>
            <person name="Inwood S.N."/>
            <person name="Skelly J.G."/>
            <person name="Guhlin J."/>
            <person name="Harrop T.W.R."/>
            <person name="Goldson S.G."/>
            <person name="Dearden P.K."/>
        </authorList>
    </citation>
    <scope>NUCLEOTIDE SEQUENCE</scope>
    <source>
        <strain evidence="7">Lincoln</strain>
        <tissue evidence="7">Whole body</tissue>
    </source>
</reference>
<reference evidence="7" key="1">
    <citation type="journal article" date="2023" name="bioRxiv">
        <title>Scaffold-level genome assemblies of two parasitoid biocontrol wasps reveal the parthenogenesis mechanism and an associated novel virus.</title>
        <authorList>
            <person name="Inwood S."/>
            <person name="Skelly J."/>
            <person name="Guhlin J."/>
            <person name="Harrop T."/>
            <person name="Goldson S."/>
            <person name="Dearden P."/>
        </authorList>
    </citation>
    <scope>NUCLEOTIDE SEQUENCE</scope>
    <source>
        <strain evidence="7">Lincoln</strain>
        <tissue evidence="7">Whole body</tissue>
    </source>
</reference>
<name>A0AA39FBQ3_MICHY</name>
<dbReference type="GO" id="GO:0031410">
    <property type="term" value="C:cytoplasmic vesicle"/>
    <property type="evidence" value="ECO:0007669"/>
    <property type="project" value="UniProtKB-KW"/>
</dbReference>
<evidence type="ECO:0000256" key="6">
    <source>
        <dbReference type="SAM" id="Phobius"/>
    </source>
</evidence>
<dbReference type="EMBL" id="JAQQBR010001832">
    <property type="protein sequence ID" value="KAK0166619.1"/>
    <property type="molecule type" value="Genomic_DNA"/>
</dbReference>
<evidence type="ECO:0008006" key="9">
    <source>
        <dbReference type="Google" id="ProtNLM"/>
    </source>
</evidence>
<keyword evidence="1 6" id="KW-0812">Transmembrane</keyword>